<dbReference type="Gene3D" id="3.90.70.10">
    <property type="entry name" value="Cysteine proteinases"/>
    <property type="match status" value="1"/>
</dbReference>
<dbReference type="InterPro" id="IPR022682">
    <property type="entry name" value="Calpain_domain_III"/>
</dbReference>
<evidence type="ECO:0000256" key="3">
    <source>
        <dbReference type="ARBA" id="ARBA00022801"/>
    </source>
</evidence>
<dbReference type="PANTHER" id="PTHR10183">
    <property type="entry name" value="CALPAIN"/>
    <property type="match status" value="1"/>
</dbReference>
<evidence type="ECO:0000313" key="7">
    <source>
        <dbReference type="Proteomes" id="UP000038009"/>
    </source>
</evidence>
<dbReference type="SUPFAM" id="SSF49758">
    <property type="entry name" value="Calpain large subunit, middle domain (domain III)"/>
    <property type="match status" value="1"/>
</dbReference>
<evidence type="ECO:0000256" key="2">
    <source>
        <dbReference type="ARBA" id="ARBA00022670"/>
    </source>
</evidence>
<organism evidence="6 7">
    <name type="scientific">Leptomonas seymouri</name>
    <dbReference type="NCBI Taxonomy" id="5684"/>
    <lineage>
        <taxon>Eukaryota</taxon>
        <taxon>Discoba</taxon>
        <taxon>Euglenozoa</taxon>
        <taxon>Kinetoplastea</taxon>
        <taxon>Metakinetoplastina</taxon>
        <taxon>Trypanosomatida</taxon>
        <taxon>Trypanosomatidae</taxon>
        <taxon>Leishmaniinae</taxon>
        <taxon>Leptomonas</taxon>
    </lineage>
</organism>
<protein>
    <submittedName>
        <fullName evidence="6">Putative calpain-like cysteine peptidase putativecysteine peptidase Clan CA family C2</fullName>
    </submittedName>
</protein>
<comment type="caution">
    <text evidence="6">The sequence shown here is derived from an EMBL/GenBank/DDBJ whole genome shotgun (WGS) entry which is preliminary data.</text>
</comment>
<comment type="similarity">
    <text evidence="1">Belongs to the peptidase C2 family.</text>
</comment>
<gene>
    <name evidence="6" type="ORF">ABL78_8547</name>
</gene>
<accession>A0A0N1I0F9</accession>
<dbReference type="SUPFAM" id="SSF54001">
    <property type="entry name" value="Cysteine proteinases"/>
    <property type="match status" value="1"/>
</dbReference>
<evidence type="ECO:0000256" key="4">
    <source>
        <dbReference type="ARBA" id="ARBA00022807"/>
    </source>
</evidence>
<dbReference type="Pfam" id="PF01067">
    <property type="entry name" value="Calpain_III"/>
    <property type="match status" value="1"/>
</dbReference>
<sequence>MGLQREQQYGVLEVFSLTGTSSINDIVIHMHNPFEDEEYLYKGPLNSKDTTWDAKQRAKHDVDNPRSIFLPLNTFLKIMNSVQLCYMTPVEVDATYFDDEWKGESAGGNPTFVTWRKNPLYYVHNTGSTASEIVVVIKQEDQRRFTSPDEMTKYLQCGMVLINYSYPSPIPTFWVTGNNHKPIHKSLFLNSREVANAMTIPPNSLCYLIPSCMLKGAEGAFSIALYRMKGMDYSDLTIKKLEIPGIDWINPATKTVELRQKEKDRVDFYVDEETD</sequence>
<dbReference type="Gene3D" id="2.60.120.380">
    <property type="match status" value="1"/>
</dbReference>
<evidence type="ECO:0000259" key="5">
    <source>
        <dbReference type="Pfam" id="PF01067"/>
    </source>
</evidence>
<feature type="domain" description="Peptidase C2 calpain large subunit" evidence="5">
    <location>
        <begin position="98"/>
        <end position="225"/>
    </location>
</feature>
<dbReference type="InterPro" id="IPR038765">
    <property type="entry name" value="Papain-like_cys_pep_sf"/>
</dbReference>
<keyword evidence="2" id="KW-0645">Protease</keyword>
<dbReference type="InterPro" id="IPR022684">
    <property type="entry name" value="Calpain_cysteine_protease"/>
</dbReference>
<evidence type="ECO:0000313" key="6">
    <source>
        <dbReference type="EMBL" id="KPI82443.1"/>
    </source>
</evidence>
<reference evidence="6 7" key="1">
    <citation type="journal article" date="2015" name="PLoS Pathog.">
        <title>Leptomonas seymouri: Adaptations to the Dixenous Life Cycle Analyzed by Genome Sequencing, Transcriptome Profiling and Co-infection with Leishmania donovani.</title>
        <authorList>
            <person name="Kraeva N."/>
            <person name="Butenko A."/>
            <person name="Hlavacova J."/>
            <person name="Kostygov A."/>
            <person name="Myskova J."/>
            <person name="Grybchuk D."/>
            <person name="Lestinova T."/>
            <person name="Votypka J."/>
            <person name="Volf P."/>
            <person name="Opperdoes F."/>
            <person name="Flegontov P."/>
            <person name="Lukes J."/>
            <person name="Yurchenko V."/>
        </authorList>
    </citation>
    <scope>NUCLEOTIDE SEQUENCE [LARGE SCALE GENOMIC DNA]</scope>
    <source>
        <strain evidence="6 7">ATCC 30220</strain>
    </source>
</reference>
<keyword evidence="7" id="KW-1185">Reference proteome</keyword>
<dbReference type="InterPro" id="IPR036213">
    <property type="entry name" value="Calpain_III_sf"/>
</dbReference>
<dbReference type="EMBL" id="LJSK01001006">
    <property type="protein sequence ID" value="KPI82443.1"/>
    <property type="molecule type" value="Genomic_DNA"/>
</dbReference>
<keyword evidence="3" id="KW-0378">Hydrolase</keyword>
<dbReference type="Proteomes" id="UP000038009">
    <property type="component" value="Unassembled WGS sequence"/>
</dbReference>
<keyword evidence="4" id="KW-0788">Thiol protease</keyword>
<dbReference type="GO" id="GO:0006508">
    <property type="term" value="P:proteolysis"/>
    <property type="evidence" value="ECO:0007669"/>
    <property type="project" value="UniProtKB-KW"/>
</dbReference>
<evidence type="ECO:0000256" key="1">
    <source>
        <dbReference type="ARBA" id="ARBA00007623"/>
    </source>
</evidence>
<dbReference type="VEuPathDB" id="TriTrypDB:Lsey_1010_0010"/>
<dbReference type="FunFam" id="2.60.120.380:FF:000014">
    <property type="entry name" value="Putative calpain-like cysteine peptidase"/>
    <property type="match status" value="1"/>
</dbReference>
<proteinExistence type="inferred from homology"/>
<dbReference type="GO" id="GO:0004198">
    <property type="term" value="F:calcium-dependent cysteine-type endopeptidase activity"/>
    <property type="evidence" value="ECO:0007669"/>
    <property type="project" value="InterPro"/>
</dbReference>
<dbReference type="AlphaFoldDB" id="A0A0N1I0F9"/>
<dbReference type="OrthoDB" id="244210at2759"/>
<feature type="non-terminal residue" evidence="6">
    <location>
        <position position="275"/>
    </location>
</feature>
<name>A0A0N1I0F9_LEPSE</name>
<dbReference type="PANTHER" id="PTHR10183:SF379">
    <property type="entry name" value="CALPAIN-5"/>
    <property type="match status" value="1"/>
</dbReference>